<evidence type="ECO:0000256" key="2">
    <source>
        <dbReference type="SAM" id="MobiDB-lite"/>
    </source>
</evidence>
<dbReference type="HOGENOM" id="CLU_086815_0_0_1"/>
<gene>
    <name evidence="5" type="primary">LOC100830912</name>
    <name evidence="4" type="ORF">BRADI_1g47580v3</name>
</gene>
<dbReference type="OrthoDB" id="8062037at2759"/>
<dbReference type="PANTHER" id="PTHR22765">
    <property type="entry name" value="RING FINGER AND PROTEASE ASSOCIATED DOMAIN-CONTAINING"/>
    <property type="match status" value="1"/>
</dbReference>
<dbReference type="PROSITE" id="PS50089">
    <property type="entry name" value="ZF_RING_2"/>
    <property type="match status" value="1"/>
</dbReference>
<accession>I1H0F7</accession>
<dbReference type="Pfam" id="PF13639">
    <property type="entry name" value="zf-RING_2"/>
    <property type="match status" value="1"/>
</dbReference>
<protein>
    <recommendedName>
        <fullName evidence="3">RING-type domain-containing protein</fullName>
    </recommendedName>
</protein>
<dbReference type="InterPro" id="IPR001841">
    <property type="entry name" value="Znf_RING"/>
</dbReference>
<dbReference type="GO" id="GO:0006511">
    <property type="term" value="P:ubiquitin-dependent protein catabolic process"/>
    <property type="evidence" value="ECO:0000318"/>
    <property type="project" value="GO_Central"/>
</dbReference>
<dbReference type="RefSeq" id="XP_003564209.1">
    <property type="nucleotide sequence ID" value="XM_003564161.4"/>
</dbReference>
<dbReference type="AlphaFoldDB" id="I1H0F7"/>
<dbReference type="STRING" id="15368.I1H0F7"/>
<dbReference type="ExpressionAtlas" id="I1H0F7">
    <property type="expression patterns" value="baseline and differential"/>
</dbReference>
<dbReference type="Proteomes" id="UP000008810">
    <property type="component" value="Chromosome 1"/>
</dbReference>
<evidence type="ECO:0000313" key="5">
    <source>
        <dbReference type="EnsemblPlants" id="KQK19315"/>
    </source>
</evidence>
<evidence type="ECO:0000313" key="6">
    <source>
        <dbReference type="Proteomes" id="UP000008810"/>
    </source>
</evidence>
<dbReference type="SMART" id="SM00184">
    <property type="entry name" value="RING"/>
    <property type="match status" value="1"/>
</dbReference>
<reference evidence="4 5" key="1">
    <citation type="journal article" date="2010" name="Nature">
        <title>Genome sequencing and analysis of the model grass Brachypodium distachyon.</title>
        <authorList>
            <consortium name="International Brachypodium Initiative"/>
        </authorList>
    </citation>
    <scope>NUCLEOTIDE SEQUENCE [LARGE SCALE GENOMIC DNA]</scope>
    <source>
        <strain evidence="4 5">Bd21</strain>
    </source>
</reference>
<reference evidence="4" key="2">
    <citation type="submission" date="2017-06" db="EMBL/GenBank/DDBJ databases">
        <title>WGS assembly of Brachypodium distachyon.</title>
        <authorList>
            <consortium name="The International Brachypodium Initiative"/>
            <person name="Lucas S."/>
            <person name="Harmon-Smith M."/>
            <person name="Lail K."/>
            <person name="Tice H."/>
            <person name="Grimwood J."/>
            <person name="Bruce D."/>
            <person name="Barry K."/>
            <person name="Shu S."/>
            <person name="Lindquist E."/>
            <person name="Wang M."/>
            <person name="Pitluck S."/>
            <person name="Vogel J.P."/>
            <person name="Garvin D.F."/>
            <person name="Mockler T.C."/>
            <person name="Schmutz J."/>
            <person name="Rokhsar D."/>
            <person name="Bevan M.W."/>
        </authorList>
    </citation>
    <scope>NUCLEOTIDE SEQUENCE</scope>
    <source>
        <strain evidence="4">Bd21</strain>
    </source>
</reference>
<dbReference type="PANTHER" id="PTHR22765:SF431">
    <property type="entry name" value="RING_U-BOX SUPERFAMILY PROTEIN"/>
    <property type="match status" value="1"/>
</dbReference>
<organism evidence="4">
    <name type="scientific">Brachypodium distachyon</name>
    <name type="common">Purple false brome</name>
    <name type="synonym">Trachynia distachya</name>
    <dbReference type="NCBI Taxonomy" id="15368"/>
    <lineage>
        <taxon>Eukaryota</taxon>
        <taxon>Viridiplantae</taxon>
        <taxon>Streptophyta</taxon>
        <taxon>Embryophyta</taxon>
        <taxon>Tracheophyta</taxon>
        <taxon>Spermatophyta</taxon>
        <taxon>Magnoliopsida</taxon>
        <taxon>Liliopsida</taxon>
        <taxon>Poales</taxon>
        <taxon>Poaceae</taxon>
        <taxon>BOP clade</taxon>
        <taxon>Pooideae</taxon>
        <taxon>Stipodae</taxon>
        <taxon>Brachypodieae</taxon>
        <taxon>Brachypodium</taxon>
    </lineage>
</organism>
<dbReference type="Gene3D" id="3.30.40.10">
    <property type="entry name" value="Zinc/RING finger domain, C3HC4 (zinc finger)"/>
    <property type="match status" value="1"/>
</dbReference>
<keyword evidence="1" id="KW-0862">Zinc</keyword>
<feature type="region of interest" description="Disordered" evidence="2">
    <location>
        <begin position="82"/>
        <end position="121"/>
    </location>
</feature>
<dbReference type="EMBL" id="CM000880">
    <property type="protein sequence ID" value="KQK19315.1"/>
    <property type="molecule type" value="Genomic_DNA"/>
</dbReference>
<dbReference type="FunCoup" id="I1H0F7">
    <property type="interactions" value="880"/>
</dbReference>
<dbReference type="InterPro" id="IPR013083">
    <property type="entry name" value="Znf_RING/FYVE/PHD"/>
</dbReference>
<dbReference type="EnsemblPlants" id="KQK19315">
    <property type="protein sequence ID" value="KQK19315"/>
    <property type="gene ID" value="BRADI_1g47580v3"/>
</dbReference>
<evidence type="ECO:0000313" key="4">
    <source>
        <dbReference type="EMBL" id="KQK19315.1"/>
    </source>
</evidence>
<dbReference type="GO" id="GO:0061630">
    <property type="term" value="F:ubiquitin protein ligase activity"/>
    <property type="evidence" value="ECO:0000318"/>
    <property type="project" value="GO_Central"/>
</dbReference>
<evidence type="ECO:0000256" key="1">
    <source>
        <dbReference type="PROSITE-ProRule" id="PRU00175"/>
    </source>
</evidence>
<feature type="domain" description="RING-type" evidence="3">
    <location>
        <begin position="161"/>
        <end position="205"/>
    </location>
</feature>
<sequence>MAGMLPGVECARRRRMWQGGGGADPLAPGATRRFSFCLYAAGHGHAASAVSSGGKQRSGVMEPTMHGWALDSNAREAKQRLDQKLRSSNRADAAIKRHHSTGSIKLSRANNGSGGGEGSNTTAAAAMGVQREVYSKKGVMRRLMRWGGRPLRWEAAEQAECAVCLEEFAAGDVLAHLPCGHRFHWSCALPWLQAQGASHSCPFCRAAVDQAAASS</sequence>
<keyword evidence="1" id="KW-0479">Metal-binding</keyword>
<dbReference type="InterPro" id="IPR051826">
    <property type="entry name" value="E3_ubiquitin-ligase_domain"/>
</dbReference>
<dbReference type="SUPFAM" id="SSF57850">
    <property type="entry name" value="RING/U-box"/>
    <property type="match status" value="1"/>
</dbReference>
<keyword evidence="6" id="KW-1185">Reference proteome</keyword>
<proteinExistence type="predicted"/>
<dbReference type="OMA" id="MELIHGW"/>
<dbReference type="GeneID" id="100830912"/>
<dbReference type="GO" id="GO:0008270">
    <property type="term" value="F:zinc ion binding"/>
    <property type="evidence" value="ECO:0007669"/>
    <property type="project" value="UniProtKB-KW"/>
</dbReference>
<dbReference type="eggNOG" id="KOG0800">
    <property type="taxonomic scope" value="Eukaryota"/>
</dbReference>
<dbReference type="CDD" id="cd16454">
    <property type="entry name" value="RING-H2_PA-TM-RING"/>
    <property type="match status" value="1"/>
</dbReference>
<keyword evidence="1" id="KW-0863">Zinc-finger</keyword>
<evidence type="ECO:0000259" key="3">
    <source>
        <dbReference type="PROSITE" id="PS50089"/>
    </source>
</evidence>
<dbReference type="KEGG" id="bdi:100830912"/>
<name>I1H0F7_BRADI</name>
<reference evidence="5" key="3">
    <citation type="submission" date="2018-08" db="UniProtKB">
        <authorList>
            <consortium name="EnsemblPlants"/>
        </authorList>
    </citation>
    <scope>IDENTIFICATION</scope>
    <source>
        <strain evidence="5">cv. Bd21</strain>
    </source>
</reference>
<dbReference type="Gramene" id="KQK19315">
    <property type="protein sequence ID" value="KQK19315"/>
    <property type="gene ID" value="BRADI_1g47580v3"/>
</dbReference>